<keyword evidence="5 12" id="KW-0812">Transmembrane</keyword>
<keyword evidence="9 13" id="KW-0472">Membrane</keyword>
<evidence type="ECO:0000256" key="1">
    <source>
        <dbReference type="ARBA" id="ARBA00004141"/>
    </source>
</evidence>
<dbReference type="InterPro" id="IPR001873">
    <property type="entry name" value="ENaC"/>
</dbReference>
<keyword evidence="8 12" id="KW-0406">Ion transport</keyword>
<keyword evidence="7" id="KW-0915">Sodium</keyword>
<dbReference type="Gene3D" id="1.10.287.770">
    <property type="entry name" value="YojJ-like"/>
    <property type="match status" value="1"/>
</dbReference>
<keyword evidence="3 12" id="KW-0813">Transport</keyword>
<dbReference type="PANTHER" id="PTHR11690:SF237">
    <property type="entry name" value="PICKPOCKET 16-RELATED"/>
    <property type="match status" value="1"/>
</dbReference>
<evidence type="ECO:0000256" key="4">
    <source>
        <dbReference type="ARBA" id="ARBA00022461"/>
    </source>
</evidence>
<feature type="transmembrane region" description="Helical" evidence="13">
    <location>
        <begin position="331"/>
        <end position="359"/>
    </location>
</feature>
<evidence type="ECO:0000256" key="11">
    <source>
        <dbReference type="ARBA" id="ARBA00023303"/>
    </source>
</evidence>
<evidence type="ECO:0000256" key="10">
    <source>
        <dbReference type="ARBA" id="ARBA00023201"/>
    </source>
</evidence>
<dbReference type="AlphaFoldDB" id="A0A8K0CK51"/>
<accession>A0A8K0CK51</accession>
<dbReference type="GO" id="GO:0015280">
    <property type="term" value="F:ligand-gated sodium channel activity"/>
    <property type="evidence" value="ECO:0007669"/>
    <property type="project" value="TreeGrafter"/>
</dbReference>
<evidence type="ECO:0000256" key="2">
    <source>
        <dbReference type="ARBA" id="ARBA00007193"/>
    </source>
</evidence>
<dbReference type="PRINTS" id="PR01078">
    <property type="entry name" value="AMINACHANNEL"/>
</dbReference>
<dbReference type="PANTHER" id="PTHR11690">
    <property type="entry name" value="AMILORIDE-SENSITIVE SODIUM CHANNEL-RELATED"/>
    <property type="match status" value="1"/>
</dbReference>
<evidence type="ECO:0000256" key="6">
    <source>
        <dbReference type="ARBA" id="ARBA00022989"/>
    </source>
</evidence>
<dbReference type="Proteomes" id="UP000801492">
    <property type="component" value="Unassembled WGS sequence"/>
</dbReference>
<evidence type="ECO:0000256" key="7">
    <source>
        <dbReference type="ARBA" id="ARBA00023053"/>
    </source>
</evidence>
<proteinExistence type="inferred from homology"/>
<evidence type="ECO:0000313" key="14">
    <source>
        <dbReference type="EMBL" id="KAF2885948.1"/>
    </source>
</evidence>
<keyword evidence="10 12" id="KW-0739">Sodium transport</keyword>
<evidence type="ECO:0008006" key="16">
    <source>
        <dbReference type="Google" id="ProtNLM"/>
    </source>
</evidence>
<name>A0A8K0CK51_IGNLU</name>
<evidence type="ECO:0000256" key="12">
    <source>
        <dbReference type="RuleBase" id="RU000679"/>
    </source>
</evidence>
<comment type="caution">
    <text evidence="14">The sequence shown here is derived from an EMBL/GenBank/DDBJ whole genome shotgun (WGS) entry which is preliminary data.</text>
</comment>
<keyword evidence="6 13" id="KW-1133">Transmembrane helix</keyword>
<keyword evidence="15" id="KW-1185">Reference proteome</keyword>
<keyword evidence="11 12" id="KW-0407">Ion channel</keyword>
<protein>
    <recommendedName>
        <fullName evidence="16">Sodium channel protein Nach</fullName>
    </recommendedName>
</protein>
<dbReference type="GO" id="GO:0005886">
    <property type="term" value="C:plasma membrane"/>
    <property type="evidence" value="ECO:0007669"/>
    <property type="project" value="TreeGrafter"/>
</dbReference>
<gene>
    <name evidence="14" type="ORF">ILUMI_20225</name>
</gene>
<dbReference type="EMBL" id="VTPC01089102">
    <property type="protein sequence ID" value="KAF2885948.1"/>
    <property type="molecule type" value="Genomic_DNA"/>
</dbReference>
<evidence type="ECO:0000313" key="15">
    <source>
        <dbReference type="Proteomes" id="UP000801492"/>
    </source>
</evidence>
<evidence type="ECO:0000256" key="9">
    <source>
        <dbReference type="ARBA" id="ARBA00023136"/>
    </source>
</evidence>
<dbReference type="Pfam" id="PF00858">
    <property type="entry name" value="ASC"/>
    <property type="match status" value="1"/>
</dbReference>
<evidence type="ECO:0000256" key="3">
    <source>
        <dbReference type="ARBA" id="ARBA00022448"/>
    </source>
</evidence>
<comment type="subcellular location">
    <subcellularLocation>
        <location evidence="1">Membrane</location>
        <topology evidence="1">Multi-pass membrane protein</topology>
    </subcellularLocation>
</comment>
<reference evidence="14" key="1">
    <citation type="submission" date="2019-08" db="EMBL/GenBank/DDBJ databases">
        <title>The genome of the North American firefly Photinus pyralis.</title>
        <authorList>
            <consortium name="Photinus pyralis genome working group"/>
            <person name="Fallon T.R."/>
            <person name="Sander Lower S.E."/>
            <person name="Weng J.-K."/>
        </authorList>
    </citation>
    <scope>NUCLEOTIDE SEQUENCE</scope>
    <source>
        <strain evidence="14">TRF0915ILg1</strain>
        <tissue evidence="14">Whole body</tissue>
    </source>
</reference>
<evidence type="ECO:0000256" key="5">
    <source>
        <dbReference type="ARBA" id="ARBA00022692"/>
    </source>
</evidence>
<keyword evidence="4 12" id="KW-0894">Sodium channel</keyword>
<evidence type="ECO:0000256" key="8">
    <source>
        <dbReference type="ARBA" id="ARBA00023065"/>
    </source>
</evidence>
<dbReference type="OrthoDB" id="6819496at2759"/>
<dbReference type="Gene3D" id="2.60.470.10">
    <property type="entry name" value="Acid-sensing ion channels like domains"/>
    <property type="match status" value="1"/>
</dbReference>
<sequence>MDAYKTVIDGLGRAGYTIDRLMAELAHPCSRMVKKCFWQSEEVSCEDIFDSVRTSQGFCCAFNYYGTSKFMDNLDDPRKLQYQYVGGAGPNLGLRLFLDVEESQYVSSIRPSYGINVLVQDGFDYPDMDLIANTVLSTEELTISVTPRVYISTENLKYLSYAQRHCLFEDEGDLEWTSTYSYKTCITQCRVKAILEFCDCIPYHYPVKEPKRFCTLLDVPCLKSNRYKYNALEIMDNFFTTKDAQGLRKKIDKGVQCNCYPQCNELMFDFHIDRAKATPMIGFEFSNVSVVNIYYTNIGCIQTERDVYFTWDRILGNNYYVAFVPKNLPKLILASIGGLFGLCLGGSVISILECFYFFGRHLSRCKSVKPKPQYVRPASPPIYITDLQYYNHKHNLERRNYNDIQKHILSTGWRNY</sequence>
<organism evidence="14 15">
    <name type="scientific">Ignelater luminosus</name>
    <name type="common">Cucubano</name>
    <name type="synonym">Pyrophorus luminosus</name>
    <dbReference type="NCBI Taxonomy" id="2038154"/>
    <lineage>
        <taxon>Eukaryota</taxon>
        <taxon>Metazoa</taxon>
        <taxon>Ecdysozoa</taxon>
        <taxon>Arthropoda</taxon>
        <taxon>Hexapoda</taxon>
        <taxon>Insecta</taxon>
        <taxon>Pterygota</taxon>
        <taxon>Neoptera</taxon>
        <taxon>Endopterygota</taxon>
        <taxon>Coleoptera</taxon>
        <taxon>Polyphaga</taxon>
        <taxon>Elateriformia</taxon>
        <taxon>Elateroidea</taxon>
        <taxon>Elateridae</taxon>
        <taxon>Agrypninae</taxon>
        <taxon>Pyrophorini</taxon>
        <taxon>Ignelater</taxon>
    </lineage>
</organism>
<evidence type="ECO:0000256" key="13">
    <source>
        <dbReference type="SAM" id="Phobius"/>
    </source>
</evidence>
<comment type="similarity">
    <text evidence="2 12">Belongs to the amiloride-sensitive sodium channel (TC 1.A.6) family.</text>
</comment>